<evidence type="ECO:0000313" key="2">
    <source>
        <dbReference type="EMBL" id="KRZ55078.1"/>
    </source>
</evidence>
<sequence>MLANDLEQVQNNSIAENIVKRNDTLQKDNDQLISLSVGIYHIVEELNYACIPLGIVIFLMQGFASAAIIFNSKLRRKRTFLLICMLCISWTIVAAGEICSAVGTLVRYSLFNNCVITQYNCFIEQTSLAVGLLLVIDTNLLTAVDRCLAIITPHWYRKQYKLWMVYMVIFFAILHVFISRLQRFFNVSDILLPFCTPLMDSSEGIVKEQQIISNILLIITILLYFLTIILVKDRILCCRAKEQLKSKLLNTLALNTASYATTLLFGYILTTIASSEKNIFESLKIARYALITFLNGINQGISVRHDSDASKNTSAEKSETCSHSSVRILHSSQLILFHLNEFISVSTHLTDEFFTCELYCI</sequence>
<organism evidence="2 3">
    <name type="scientific">Trichinella nativa</name>
    <dbReference type="NCBI Taxonomy" id="6335"/>
    <lineage>
        <taxon>Eukaryota</taxon>
        <taxon>Metazoa</taxon>
        <taxon>Ecdysozoa</taxon>
        <taxon>Nematoda</taxon>
        <taxon>Enoplea</taxon>
        <taxon>Dorylaimia</taxon>
        <taxon>Trichinellida</taxon>
        <taxon>Trichinellidae</taxon>
        <taxon>Trichinella</taxon>
    </lineage>
</organism>
<feature type="transmembrane region" description="Helical" evidence="1">
    <location>
        <begin position="211"/>
        <end position="231"/>
    </location>
</feature>
<gene>
    <name evidence="2" type="ORF">T02_16134</name>
</gene>
<dbReference type="EMBL" id="JYDW01000123">
    <property type="protein sequence ID" value="KRZ55078.1"/>
    <property type="molecule type" value="Genomic_DNA"/>
</dbReference>
<reference evidence="2 3" key="1">
    <citation type="submission" date="2015-05" db="EMBL/GenBank/DDBJ databases">
        <title>Evolution of Trichinella species and genotypes.</title>
        <authorList>
            <person name="Korhonen P.K."/>
            <person name="Edoardo P."/>
            <person name="Giuseppe L.R."/>
            <person name="Gasser R.B."/>
        </authorList>
    </citation>
    <scope>NUCLEOTIDE SEQUENCE [LARGE SCALE GENOMIC DNA]</scope>
    <source>
        <strain evidence="2">ISS10</strain>
    </source>
</reference>
<feature type="transmembrane region" description="Helical" evidence="1">
    <location>
        <begin position="80"/>
        <end position="106"/>
    </location>
</feature>
<dbReference type="Gene3D" id="1.20.1070.10">
    <property type="entry name" value="Rhodopsin 7-helix transmembrane proteins"/>
    <property type="match status" value="1"/>
</dbReference>
<dbReference type="AlphaFoldDB" id="A0A0V1L6L8"/>
<keyword evidence="1" id="KW-1133">Transmembrane helix</keyword>
<accession>A0A0V1L6L8</accession>
<dbReference type="SUPFAM" id="SSF81321">
    <property type="entry name" value="Family A G protein-coupled receptor-like"/>
    <property type="match status" value="1"/>
</dbReference>
<feature type="transmembrane region" description="Helical" evidence="1">
    <location>
        <begin position="160"/>
        <end position="178"/>
    </location>
</feature>
<feature type="transmembrane region" description="Helical" evidence="1">
    <location>
        <begin position="252"/>
        <end position="273"/>
    </location>
</feature>
<evidence type="ECO:0008006" key="4">
    <source>
        <dbReference type="Google" id="ProtNLM"/>
    </source>
</evidence>
<evidence type="ECO:0000256" key="1">
    <source>
        <dbReference type="SAM" id="Phobius"/>
    </source>
</evidence>
<proteinExistence type="predicted"/>
<comment type="caution">
    <text evidence="2">The sequence shown here is derived from an EMBL/GenBank/DDBJ whole genome shotgun (WGS) entry which is preliminary data.</text>
</comment>
<dbReference type="Pfam" id="PF10320">
    <property type="entry name" value="7TM_GPCR_Srsx"/>
    <property type="match status" value="1"/>
</dbReference>
<dbReference type="Proteomes" id="UP000054721">
    <property type="component" value="Unassembled WGS sequence"/>
</dbReference>
<feature type="transmembrane region" description="Helical" evidence="1">
    <location>
        <begin position="46"/>
        <end position="68"/>
    </location>
</feature>
<name>A0A0V1L6L8_9BILA</name>
<keyword evidence="1" id="KW-0812">Transmembrane</keyword>
<keyword evidence="1" id="KW-0472">Membrane</keyword>
<evidence type="ECO:0000313" key="3">
    <source>
        <dbReference type="Proteomes" id="UP000054721"/>
    </source>
</evidence>
<dbReference type="OrthoDB" id="5918233at2759"/>
<keyword evidence="3" id="KW-1185">Reference proteome</keyword>
<protein>
    <recommendedName>
        <fullName evidence="4">G-protein coupled receptors family 1 profile domain-containing protein</fullName>
    </recommendedName>
</protein>
<dbReference type="InterPro" id="IPR019424">
    <property type="entry name" value="7TM_GPCR_Srsx"/>
</dbReference>